<dbReference type="Gene3D" id="3.50.50.60">
    <property type="entry name" value="FAD/NAD(P)-binding domain"/>
    <property type="match status" value="2"/>
</dbReference>
<protein>
    <recommendedName>
        <fullName evidence="2">Amine oxidase domain-containing protein</fullName>
    </recommendedName>
</protein>
<evidence type="ECO:0000313" key="1">
    <source>
        <dbReference type="EMBL" id="CAD8818071.1"/>
    </source>
</evidence>
<dbReference type="AlphaFoldDB" id="A0A7S1EQK5"/>
<dbReference type="PANTHER" id="PTHR46313:SF3">
    <property type="entry name" value="PROLYCOPENE ISOMERASE, CHLOROPLASTIC"/>
    <property type="match status" value="1"/>
</dbReference>
<dbReference type="SUPFAM" id="SSF51905">
    <property type="entry name" value="FAD/NAD(P)-binding domain"/>
    <property type="match status" value="1"/>
</dbReference>
<dbReference type="InterPro" id="IPR036188">
    <property type="entry name" value="FAD/NAD-bd_sf"/>
</dbReference>
<sequence length="618" mass="69305">MAFICSGMYAPVMGFHRDFMLTRNFNEFHTQKRRNDRSRSMHSVSMNSSKDSSYDVIIIGAGIGGLCTACLLSKYDKRVLLLESHSVAGGVAHGFDRNGIHFETGPSFYCGLEPDYEYRSLNPLKMILEISNAQLPCVSYDAFTFHFGNHNNTQTTKAVKIKGDADEYLNSIRSTFGKDAEHDMNAFILYMKDIFRAMENVPLMGLELSLRGLIRIFKYSAVSMLNLLPYVMDINAKLGDVLKKLNVLNRDCIRVIDLECFLLSGMLSDRTLTAEIAFMVGERSKRPLQFPVGGSRQIIQALLDAFRASGGTVQFNSHVDQIVLDKSDTQCARGVSVKHKNRSEFIAAPIIISNATLWDTAGALLSGNPRKVEGNSSFISADSRKVSEKYFADAQKIDVIPSFMHLHATFEADGLDESDGHHALVIDCEKSIEEAGNTVMVSISSVWDDSFGVPKGQHVVHAYTLEKYEDWERFEVLYKQFGADSKQISVEEKKTLRQEYELKKENRSLSLIKAMKMIIGDDFEDRISMKFIASPLTHARYTRRWKGTYGAAIVPPNKFPTPSTPFKNVYRVGDSVMPGIGVPAAAASAFLCVNQLVDENLIEESIQTHWNKLKEFRT</sequence>
<dbReference type="Pfam" id="PF13450">
    <property type="entry name" value="NAD_binding_8"/>
    <property type="match status" value="1"/>
</dbReference>
<dbReference type="InterPro" id="IPR045892">
    <property type="entry name" value="CrtISO-like"/>
</dbReference>
<dbReference type="PANTHER" id="PTHR46313">
    <property type="match status" value="1"/>
</dbReference>
<organism evidence="1">
    <name type="scientific">Timspurckia oligopyrenoides</name>
    <dbReference type="NCBI Taxonomy" id="708627"/>
    <lineage>
        <taxon>Eukaryota</taxon>
        <taxon>Rhodophyta</taxon>
        <taxon>Bangiophyceae</taxon>
        <taxon>Porphyridiales</taxon>
        <taxon>Porphyridiaceae</taxon>
        <taxon>Timspurckia</taxon>
    </lineage>
</organism>
<evidence type="ECO:0008006" key="2">
    <source>
        <dbReference type="Google" id="ProtNLM"/>
    </source>
</evidence>
<name>A0A7S1EQK5_9RHOD</name>
<dbReference type="GO" id="GO:0016116">
    <property type="term" value="P:carotenoid metabolic process"/>
    <property type="evidence" value="ECO:0007669"/>
    <property type="project" value="InterPro"/>
</dbReference>
<dbReference type="EMBL" id="HBFP01003464">
    <property type="protein sequence ID" value="CAD8818071.1"/>
    <property type="molecule type" value="Transcribed_RNA"/>
</dbReference>
<proteinExistence type="predicted"/>
<accession>A0A7S1EQK5</accession>
<gene>
    <name evidence="1" type="ORF">TOLI1172_LOCUS2460</name>
</gene>
<reference evidence="1" key="1">
    <citation type="submission" date="2021-01" db="EMBL/GenBank/DDBJ databases">
        <authorList>
            <person name="Corre E."/>
            <person name="Pelletier E."/>
            <person name="Niang G."/>
            <person name="Scheremetjew M."/>
            <person name="Finn R."/>
            <person name="Kale V."/>
            <person name="Holt S."/>
            <person name="Cochrane G."/>
            <person name="Meng A."/>
            <person name="Brown T."/>
            <person name="Cohen L."/>
        </authorList>
    </citation>
    <scope>NUCLEOTIDE SEQUENCE</scope>
    <source>
        <strain evidence="1">CCMP3278</strain>
    </source>
</reference>